<dbReference type="OrthoDB" id="1867012at2759"/>
<reference evidence="1" key="1">
    <citation type="submission" date="2020-10" db="EMBL/GenBank/DDBJ databases">
        <title>Unveiling of a novel bifunctional photoreceptor, Dualchrome1, isolated from a cosmopolitan green alga.</title>
        <authorList>
            <person name="Suzuki S."/>
            <person name="Kawachi M."/>
        </authorList>
    </citation>
    <scope>NUCLEOTIDE SEQUENCE</scope>
    <source>
        <strain evidence="1">NIES 2893</strain>
    </source>
</reference>
<comment type="caution">
    <text evidence="1">The sequence shown here is derived from an EMBL/GenBank/DDBJ whole genome shotgun (WGS) entry which is preliminary data.</text>
</comment>
<keyword evidence="2" id="KW-1185">Reference proteome</keyword>
<proteinExistence type="predicted"/>
<dbReference type="AlphaFoldDB" id="A0A830HYY8"/>
<organism evidence="1 2">
    <name type="scientific">Pycnococcus provasolii</name>
    <dbReference type="NCBI Taxonomy" id="41880"/>
    <lineage>
        <taxon>Eukaryota</taxon>
        <taxon>Viridiplantae</taxon>
        <taxon>Chlorophyta</taxon>
        <taxon>Pseudoscourfieldiophyceae</taxon>
        <taxon>Pseudoscourfieldiales</taxon>
        <taxon>Pycnococcaceae</taxon>
        <taxon>Pycnococcus</taxon>
    </lineage>
</organism>
<name>A0A830HYY8_9CHLO</name>
<gene>
    <name evidence="1" type="ORF">PPROV_000887900</name>
</gene>
<sequence length="213" mass="24529">MQRSGYLTREVLLEFFKRGQATFNDPDFQASLKQAHTTGTHAPEQLINQAQKAIFHALEVDGEWGLQQLRHVRQQYANDQELTTQFFAFVEREEMALDEAELSPEEFLGRLMQRQSEATARENMMKMVEGLTPEQQQMMMQVAQGIGLAINAKMQTMSHDEKIAAMKEQSEWETQAVQQPPQERMLVFQRRLQALQNAITKSAPDAAAQRMER</sequence>
<evidence type="ECO:0000313" key="1">
    <source>
        <dbReference type="EMBL" id="GHP10147.1"/>
    </source>
</evidence>
<dbReference type="Proteomes" id="UP000660262">
    <property type="component" value="Unassembled WGS sequence"/>
</dbReference>
<dbReference type="EMBL" id="BNJQ01000028">
    <property type="protein sequence ID" value="GHP10147.1"/>
    <property type="molecule type" value="Genomic_DNA"/>
</dbReference>
<protein>
    <submittedName>
        <fullName evidence="1">Uncharacterized protein</fullName>
    </submittedName>
</protein>
<evidence type="ECO:0000313" key="2">
    <source>
        <dbReference type="Proteomes" id="UP000660262"/>
    </source>
</evidence>
<accession>A0A830HYY8</accession>
<dbReference type="PANTHER" id="PTHR36763:SF1">
    <property type="entry name" value="EXPRESSED PROTEIN"/>
    <property type="match status" value="1"/>
</dbReference>
<dbReference type="PANTHER" id="PTHR36763">
    <property type="entry name" value="EXPRESSED PROTEIN"/>
    <property type="match status" value="1"/>
</dbReference>